<dbReference type="EMBL" id="LGGN01000208">
    <property type="protein sequence ID" value="KUK76741.1"/>
    <property type="molecule type" value="Genomic_DNA"/>
</dbReference>
<dbReference type="AlphaFoldDB" id="A0A101HH53"/>
<organism evidence="1 2">
    <name type="scientific">Proteiniphilum acetatigenes</name>
    <dbReference type="NCBI Taxonomy" id="294710"/>
    <lineage>
        <taxon>Bacteria</taxon>
        <taxon>Pseudomonadati</taxon>
        <taxon>Bacteroidota</taxon>
        <taxon>Bacteroidia</taxon>
        <taxon>Bacteroidales</taxon>
        <taxon>Dysgonomonadaceae</taxon>
        <taxon>Proteiniphilum</taxon>
    </lineage>
</organism>
<sequence length="21" mass="2696">MEYYDVHTHQIFLEENDDPYH</sequence>
<reference evidence="2" key="1">
    <citation type="journal article" date="2015" name="MBio">
        <title>Genome-Resolved Metagenomic Analysis Reveals Roles for Candidate Phyla and Other Microbial Community Members in Biogeochemical Transformations in Oil Reservoirs.</title>
        <authorList>
            <person name="Hu P."/>
            <person name="Tom L."/>
            <person name="Singh A."/>
            <person name="Thomas B.C."/>
            <person name="Baker B.J."/>
            <person name="Piceno Y.M."/>
            <person name="Andersen G.L."/>
            <person name="Banfield J.F."/>
        </authorList>
    </citation>
    <scope>NUCLEOTIDE SEQUENCE [LARGE SCALE GENOMIC DNA]</scope>
</reference>
<proteinExistence type="predicted"/>
<accession>A0A101HH53</accession>
<dbReference type="STRING" id="1123008.GCA_000380985_01051"/>
<gene>
    <name evidence="1" type="ORF">XD92_1079</name>
</gene>
<evidence type="ECO:0000313" key="2">
    <source>
        <dbReference type="Proteomes" id="UP000053860"/>
    </source>
</evidence>
<feature type="non-terminal residue" evidence="1">
    <location>
        <position position="21"/>
    </location>
</feature>
<name>A0A101HH53_9BACT</name>
<comment type="caution">
    <text evidence="1">The sequence shown here is derived from an EMBL/GenBank/DDBJ whole genome shotgun (WGS) entry which is preliminary data.</text>
</comment>
<dbReference type="Proteomes" id="UP000053860">
    <property type="component" value="Unassembled WGS sequence"/>
</dbReference>
<protein>
    <submittedName>
        <fullName evidence="1">Uncharacterized protein</fullName>
    </submittedName>
</protein>
<evidence type="ECO:0000313" key="1">
    <source>
        <dbReference type="EMBL" id="KUK76741.1"/>
    </source>
</evidence>